<dbReference type="EMBL" id="DWWI01000079">
    <property type="protein sequence ID" value="HJC42781.1"/>
    <property type="molecule type" value="Genomic_DNA"/>
</dbReference>
<organism evidence="1 2">
    <name type="scientific">Candidatus Mediterraneibacter gallistercoris</name>
    <dbReference type="NCBI Taxonomy" id="2838671"/>
    <lineage>
        <taxon>Bacteria</taxon>
        <taxon>Bacillati</taxon>
        <taxon>Bacillota</taxon>
        <taxon>Clostridia</taxon>
        <taxon>Lachnospirales</taxon>
        <taxon>Lachnospiraceae</taxon>
        <taxon>Mediterraneibacter</taxon>
    </lineage>
</organism>
<accession>A0A9D2T291</accession>
<gene>
    <name evidence="1" type="ORF">H9756_03740</name>
</gene>
<evidence type="ECO:0000313" key="1">
    <source>
        <dbReference type="EMBL" id="HJC42781.1"/>
    </source>
</evidence>
<comment type="caution">
    <text evidence="1">The sequence shown here is derived from an EMBL/GenBank/DDBJ whole genome shotgun (WGS) entry which is preliminary data.</text>
</comment>
<reference evidence="1" key="2">
    <citation type="submission" date="2021-04" db="EMBL/GenBank/DDBJ databases">
        <authorList>
            <person name="Gilroy R."/>
        </authorList>
    </citation>
    <scope>NUCLEOTIDE SEQUENCE</scope>
    <source>
        <strain evidence="1">CHK165-2605</strain>
    </source>
</reference>
<proteinExistence type="predicted"/>
<dbReference type="AlphaFoldDB" id="A0A9D2T291"/>
<dbReference type="InterPro" id="IPR022476">
    <property type="entry name" value="Spore_YabP/YqfC"/>
</dbReference>
<sequence>MCGIFMGKEQLGERLASAASMPKDVVMKAAVLTALGNFEVCIENYRGITEYTESLVRVQTKGGQIRLSGRHLQVEYYTNDEMKITGRIESIEFADGRNKE</sequence>
<dbReference type="Pfam" id="PF07873">
    <property type="entry name" value="YabP"/>
    <property type="match status" value="1"/>
</dbReference>
<dbReference type="Proteomes" id="UP000823895">
    <property type="component" value="Unassembled WGS sequence"/>
</dbReference>
<protein>
    <submittedName>
        <fullName evidence="1">YabP/YqfC family sporulation protein</fullName>
    </submittedName>
</protein>
<name>A0A9D2T291_9FIRM</name>
<evidence type="ECO:0000313" key="2">
    <source>
        <dbReference type="Proteomes" id="UP000823895"/>
    </source>
</evidence>
<reference evidence="1" key="1">
    <citation type="journal article" date="2021" name="PeerJ">
        <title>Extensive microbial diversity within the chicken gut microbiome revealed by metagenomics and culture.</title>
        <authorList>
            <person name="Gilroy R."/>
            <person name="Ravi A."/>
            <person name="Getino M."/>
            <person name="Pursley I."/>
            <person name="Horton D.L."/>
            <person name="Alikhan N.F."/>
            <person name="Baker D."/>
            <person name="Gharbi K."/>
            <person name="Hall N."/>
            <person name="Watson M."/>
            <person name="Adriaenssens E.M."/>
            <person name="Foster-Nyarko E."/>
            <person name="Jarju S."/>
            <person name="Secka A."/>
            <person name="Antonio M."/>
            <person name="Oren A."/>
            <person name="Chaudhuri R.R."/>
            <person name="La Ragione R."/>
            <person name="Hildebrand F."/>
            <person name="Pallen M.J."/>
        </authorList>
    </citation>
    <scope>NUCLEOTIDE SEQUENCE</scope>
    <source>
        <strain evidence="1">CHK165-2605</strain>
    </source>
</reference>